<dbReference type="Pfam" id="PF00675">
    <property type="entry name" value="Peptidase_M16"/>
    <property type="match status" value="1"/>
</dbReference>
<dbReference type="SUPFAM" id="SSF63411">
    <property type="entry name" value="LuxS/MPP-like metallohydrolase"/>
    <property type="match status" value="2"/>
</dbReference>
<sequence length="411" mass="46519">MLYSNSEYVWDTLDCGIRIVYRYADSDVSYCGFAVNAGTRDEECGLEGLAHYVEHMLFKGTRRRRAWHILNRMERVGGEINAYTAKEETVVYSVFLERDMVRAVELMTDIMCNSRFPSDESIREKEVIADEINSYRDNPAELIYDEFENLVFDGHPLGHNILGDTDSLARISPGDGKRFVKALYTPDNCVFFFTGRTAFDKVSRCVGRFSERFGSDSAVLDRRPPVSYSRFDRCVTSDNHQAHAIIGGRCYDMFCEKRVPLLLACNILAGPGMNSRLNVALREKRGYVYTVESVVTCYTDTGIWGIYFGTDHSTLNRCFSIVRKNLDKMRRDALSASALNAAKKQFVGQLAIGKENRENLATADGKCFLHFGKCDTLNDSIAKIERISSSDILEVANEIFSEEMLSSLVLK</sequence>
<dbReference type="InterPro" id="IPR007863">
    <property type="entry name" value="Peptidase_M16_C"/>
</dbReference>
<comment type="caution">
    <text evidence="6">The sequence shown here is derived from an EMBL/GenBank/DDBJ whole genome shotgun (WGS) entry which is preliminary data.</text>
</comment>
<gene>
    <name evidence="6" type="ORF">IAC54_08005</name>
</gene>
<feature type="domain" description="Peptidase M16 N-terminal" evidence="4">
    <location>
        <begin position="19"/>
        <end position="164"/>
    </location>
</feature>
<dbReference type="GO" id="GO:0046872">
    <property type="term" value="F:metal ion binding"/>
    <property type="evidence" value="ECO:0007669"/>
    <property type="project" value="InterPro"/>
</dbReference>
<dbReference type="PROSITE" id="PS00143">
    <property type="entry name" value="INSULINASE"/>
    <property type="match status" value="1"/>
</dbReference>
<accession>A0A9D9E3U3</accession>
<organism evidence="6 7">
    <name type="scientific">Candidatus Caccoplasma merdipullorum</name>
    <dbReference type="NCBI Taxonomy" id="2840718"/>
    <lineage>
        <taxon>Bacteria</taxon>
        <taxon>Pseudomonadati</taxon>
        <taxon>Bacteroidota</taxon>
        <taxon>Bacteroidia</taxon>
        <taxon>Bacteroidales</taxon>
        <taxon>Bacteroidaceae</taxon>
        <taxon>Bacteroidaceae incertae sedis</taxon>
        <taxon>Candidatus Caccoplasma</taxon>
    </lineage>
</organism>
<feature type="domain" description="Peptidase M16 C-terminal" evidence="5">
    <location>
        <begin position="172"/>
        <end position="345"/>
    </location>
</feature>
<evidence type="ECO:0000313" key="6">
    <source>
        <dbReference type="EMBL" id="MBO8438821.1"/>
    </source>
</evidence>
<evidence type="ECO:0000256" key="2">
    <source>
        <dbReference type="ARBA" id="ARBA00007261"/>
    </source>
</evidence>
<proteinExistence type="inferred from homology"/>
<dbReference type="AlphaFoldDB" id="A0A9D9E3U3"/>
<evidence type="ECO:0000259" key="5">
    <source>
        <dbReference type="Pfam" id="PF05193"/>
    </source>
</evidence>
<dbReference type="GO" id="GO:0006508">
    <property type="term" value="P:proteolysis"/>
    <property type="evidence" value="ECO:0007669"/>
    <property type="project" value="InterPro"/>
</dbReference>
<dbReference type="EMBL" id="JADIMW010000083">
    <property type="protein sequence ID" value="MBO8438821.1"/>
    <property type="molecule type" value="Genomic_DNA"/>
</dbReference>
<dbReference type="InterPro" id="IPR011765">
    <property type="entry name" value="Pept_M16_N"/>
</dbReference>
<comment type="similarity">
    <text evidence="2 3">Belongs to the peptidase M16 family.</text>
</comment>
<dbReference type="Gene3D" id="3.30.830.10">
    <property type="entry name" value="Metalloenzyme, LuxS/M16 peptidase-like"/>
    <property type="match status" value="2"/>
</dbReference>
<dbReference type="InterPro" id="IPR050361">
    <property type="entry name" value="MPP/UQCRC_Complex"/>
</dbReference>
<protein>
    <submittedName>
        <fullName evidence="6">Insulinase family protein</fullName>
    </submittedName>
</protein>
<name>A0A9D9E3U3_9BACT</name>
<dbReference type="Proteomes" id="UP000823636">
    <property type="component" value="Unassembled WGS sequence"/>
</dbReference>
<dbReference type="InterPro" id="IPR001431">
    <property type="entry name" value="Pept_M16_Zn_BS"/>
</dbReference>
<dbReference type="PANTHER" id="PTHR11851">
    <property type="entry name" value="METALLOPROTEASE"/>
    <property type="match status" value="1"/>
</dbReference>
<evidence type="ECO:0000313" key="7">
    <source>
        <dbReference type="Proteomes" id="UP000823636"/>
    </source>
</evidence>
<dbReference type="Pfam" id="PF05193">
    <property type="entry name" value="Peptidase_M16_C"/>
    <property type="match status" value="1"/>
</dbReference>
<dbReference type="PANTHER" id="PTHR11851:SF49">
    <property type="entry name" value="MITOCHONDRIAL-PROCESSING PEPTIDASE SUBUNIT ALPHA"/>
    <property type="match status" value="1"/>
</dbReference>
<evidence type="ECO:0000256" key="1">
    <source>
        <dbReference type="ARBA" id="ARBA00001947"/>
    </source>
</evidence>
<comment type="cofactor">
    <cofactor evidence="1">
        <name>Zn(2+)</name>
        <dbReference type="ChEBI" id="CHEBI:29105"/>
    </cofactor>
</comment>
<evidence type="ECO:0000256" key="3">
    <source>
        <dbReference type="RuleBase" id="RU004447"/>
    </source>
</evidence>
<reference evidence="6" key="2">
    <citation type="journal article" date="2021" name="PeerJ">
        <title>Extensive microbial diversity within the chicken gut microbiome revealed by metagenomics and culture.</title>
        <authorList>
            <person name="Gilroy R."/>
            <person name="Ravi A."/>
            <person name="Getino M."/>
            <person name="Pursley I."/>
            <person name="Horton D.L."/>
            <person name="Alikhan N.F."/>
            <person name="Baker D."/>
            <person name="Gharbi K."/>
            <person name="Hall N."/>
            <person name="Watson M."/>
            <person name="Adriaenssens E.M."/>
            <person name="Foster-Nyarko E."/>
            <person name="Jarju S."/>
            <person name="Secka A."/>
            <person name="Antonio M."/>
            <person name="Oren A."/>
            <person name="Chaudhuri R.R."/>
            <person name="La Ragione R."/>
            <person name="Hildebrand F."/>
            <person name="Pallen M.J."/>
        </authorList>
    </citation>
    <scope>NUCLEOTIDE SEQUENCE</scope>
    <source>
        <strain evidence="6">G3-4614</strain>
    </source>
</reference>
<evidence type="ECO:0000259" key="4">
    <source>
        <dbReference type="Pfam" id="PF00675"/>
    </source>
</evidence>
<dbReference type="GO" id="GO:0004222">
    <property type="term" value="F:metalloendopeptidase activity"/>
    <property type="evidence" value="ECO:0007669"/>
    <property type="project" value="InterPro"/>
</dbReference>
<reference evidence="6" key="1">
    <citation type="submission" date="2020-10" db="EMBL/GenBank/DDBJ databases">
        <authorList>
            <person name="Gilroy R."/>
        </authorList>
    </citation>
    <scope>NUCLEOTIDE SEQUENCE</scope>
    <source>
        <strain evidence="6">G3-4614</strain>
    </source>
</reference>
<dbReference type="InterPro" id="IPR011249">
    <property type="entry name" value="Metalloenz_LuxS/M16"/>
</dbReference>